<dbReference type="InterPro" id="IPR013763">
    <property type="entry name" value="Cyclin-like_dom"/>
</dbReference>
<keyword evidence="1" id="KW-0195">Cyclin</keyword>
<feature type="domain" description="Cyclin-like" evidence="3">
    <location>
        <begin position="119"/>
        <end position="205"/>
    </location>
</feature>
<dbReference type="InterPro" id="IPR006671">
    <property type="entry name" value="Cyclin_N"/>
</dbReference>
<feature type="compositionally biased region" description="Low complexity" evidence="2">
    <location>
        <begin position="40"/>
        <end position="53"/>
    </location>
</feature>
<comment type="similarity">
    <text evidence="1">Belongs to the cyclin family.</text>
</comment>
<reference evidence="4" key="1">
    <citation type="submission" date="2019-01" db="EMBL/GenBank/DDBJ databases">
        <authorList>
            <person name="Alioto T."/>
            <person name="Alioto T."/>
        </authorList>
    </citation>
    <scope>NUCLEOTIDE SEQUENCE [LARGE SCALE GENOMIC DNA]</scope>
</reference>
<protein>
    <recommendedName>
        <fullName evidence="3">Cyclin-like domain-containing protein</fullName>
    </recommendedName>
</protein>
<dbReference type="Pfam" id="PF00134">
    <property type="entry name" value="Cyclin_N"/>
    <property type="match status" value="1"/>
</dbReference>
<dbReference type="PANTHER" id="PTHR10177">
    <property type="entry name" value="CYCLINS"/>
    <property type="match status" value="1"/>
</dbReference>
<dbReference type="Proteomes" id="UP000386466">
    <property type="component" value="Unassembled WGS sequence"/>
</dbReference>
<dbReference type="SMART" id="SM00385">
    <property type="entry name" value="CYCLIN"/>
    <property type="match status" value="1"/>
</dbReference>
<dbReference type="AlphaFoldDB" id="A0A485MZ50"/>
<dbReference type="SUPFAM" id="SSF47954">
    <property type="entry name" value="Cyclin-like"/>
    <property type="match status" value="1"/>
</dbReference>
<organism evidence="4 5">
    <name type="scientific">Lynx pardinus</name>
    <name type="common">Iberian lynx</name>
    <name type="synonym">Felis pardina</name>
    <dbReference type="NCBI Taxonomy" id="191816"/>
    <lineage>
        <taxon>Eukaryota</taxon>
        <taxon>Metazoa</taxon>
        <taxon>Chordata</taxon>
        <taxon>Craniata</taxon>
        <taxon>Vertebrata</taxon>
        <taxon>Euteleostomi</taxon>
        <taxon>Mammalia</taxon>
        <taxon>Eutheria</taxon>
        <taxon>Laurasiatheria</taxon>
        <taxon>Carnivora</taxon>
        <taxon>Feliformia</taxon>
        <taxon>Felidae</taxon>
        <taxon>Felinae</taxon>
        <taxon>Lynx</taxon>
    </lineage>
</organism>
<proteinExistence type="inferred from homology"/>
<accession>A0A485MZ50</accession>
<dbReference type="EMBL" id="CAAGRJ010008520">
    <property type="protein sequence ID" value="VFV26375.1"/>
    <property type="molecule type" value="Genomic_DNA"/>
</dbReference>
<evidence type="ECO:0000313" key="4">
    <source>
        <dbReference type="EMBL" id="VFV26375.1"/>
    </source>
</evidence>
<dbReference type="InterPro" id="IPR036915">
    <property type="entry name" value="Cyclin-like_sf"/>
</dbReference>
<sequence length="232" mass="25696">MAGPRPSSRRSPWPPAGGSPRNLRPQGEDQSRLSAPSPRGPRAACPALGAAPGPQLPRPPLQASTPRVPCEWGRPLDERRLAAHPQLALGREARPWRGGQPQIAGPAVEMCHKVQEIVLSLLGLKNIFNFSQITFNLALTTFSHLLVSVKIRERLLHCVMITCLRLAATFNEEEELIPRIKDFIKHYGSGCTPGELLRVELAILDRLHWDLYIGIPLDFLTIVNMRSLQSLP</sequence>
<keyword evidence="5" id="KW-1185">Reference proteome</keyword>
<evidence type="ECO:0000256" key="1">
    <source>
        <dbReference type="RuleBase" id="RU000383"/>
    </source>
</evidence>
<gene>
    <name evidence="4" type="ORF">LYPA_23C021174</name>
</gene>
<feature type="region of interest" description="Disordered" evidence="2">
    <location>
        <begin position="1"/>
        <end position="68"/>
    </location>
</feature>
<feature type="compositionally biased region" description="Low complexity" evidence="2">
    <location>
        <begin position="1"/>
        <end position="11"/>
    </location>
</feature>
<name>A0A485MZ50_LYNPA</name>
<evidence type="ECO:0000313" key="5">
    <source>
        <dbReference type="Proteomes" id="UP000386466"/>
    </source>
</evidence>
<evidence type="ECO:0000259" key="3">
    <source>
        <dbReference type="SMART" id="SM00385"/>
    </source>
</evidence>
<dbReference type="Gene3D" id="1.10.472.10">
    <property type="entry name" value="Cyclin-like"/>
    <property type="match status" value="1"/>
</dbReference>
<dbReference type="InterPro" id="IPR039361">
    <property type="entry name" value="Cyclin"/>
</dbReference>
<evidence type="ECO:0000256" key="2">
    <source>
        <dbReference type="SAM" id="MobiDB-lite"/>
    </source>
</evidence>